<feature type="transmembrane region" description="Helical" evidence="6">
    <location>
        <begin position="695"/>
        <end position="722"/>
    </location>
</feature>
<dbReference type="Pfam" id="PF02687">
    <property type="entry name" value="FtsX"/>
    <property type="match status" value="1"/>
</dbReference>
<comment type="caution">
    <text evidence="8">The sequence shown here is derived from an EMBL/GenBank/DDBJ whole genome shotgun (WGS) entry which is preliminary data.</text>
</comment>
<keyword evidence="3 6" id="KW-0812">Transmembrane</keyword>
<feature type="transmembrane region" description="Helical" evidence="6">
    <location>
        <begin position="529"/>
        <end position="550"/>
    </location>
</feature>
<evidence type="ECO:0000256" key="6">
    <source>
        <dbReference type="SAM" id="Phobius"/>
    </source>
</evidence>
<evidence type="ECO:0000256" key="4">
    <source>
        <dbReference type="ARBA" id="ARBA00022989"/>
    </source>
</evidence>
<name>A0A9X3WRG1_9BACI</name>
<dbReference type="RefSeq" id="WP_272435012.1">
    <property type="nucleotide sequence ID" value="NZ_JAMQKB010000001.1"/>
</dbReference>
<dbReference type="GO" id="GO:0005886">
    <property type="term" value="C:plasma membrane"/>
    <property type="evidence" value="ECO:0007669"/>
    <property type="project" value="UniProtKB-SubCell"/>
</dbReference>
<evidence type="ECO:0000256" key="3">
    <source>
        <dbReference type="ARBA" id="ARBA00022692"/>
    </source>
</evidence>
<feature type="transmembrane region" description="Helical" evidence="6">
    <location>
        <begin position="648"/>
        <end position="675"/>
    </location>
</feature>
<feature type="transmembrane region" description="Helical" evidence="6">
    <location>
        <begin position="608"/>
        <end position="627"/>
    </location>
</feature>
<accession>A0A9X3WRG1</accession>
<evidence type="ECO:0000313" key="8">
    <source>
        <dbReference type="EMBL" id="MDC3423333.1"/>
    </source>
</evidence>
<keyword evidence="2" id="KW-1003">Cell membrane</keyword>
<feature type="transmembrane region" description="Helical" evidence="6">
    <location>
        <begin position="582"/>
        <end position="602"/>
    </location>
</feature>
<organism evidence="8 9">
    <name type="scientific">Terrihalobacillus insolitus</name>
    <dbReference type="NCBI Taxonomy" id="2950438"/>
    <lineage>
        <taxon>Bacteria</taxon>
        <taxon>Bacillati</taxon>
        <taxon>Bacillota</taxon>
        <taxon>Bacilli</taxon>
        <taxon>Bacillales</taxon>
        <taxon>Bacillaceae</taxon>
        <taxon>Terrihalobacillus</taxon>
    </lineage>
</organism>
<evidence type="ECO:0000259" key="7">
    <source>
        <dbReference type="Pfam" id="PF02687"/>
    </source>
</evidence>
<evidence type="ECO:0000256" key="1">
    <source>
        <dbReference type="ARBA" id="ARBA00004651"/>
    </source>
</evidence>
<proteinExistence type="predicted"/>
<dbReference type="Proteomes" id="UP001145050">
    <property type="component" value="Unassembled WGS sequence"/>
</dbReference>
<comment type="subcellular location">
    <subcellularLocation>
        <location evidence="1">Cell membrane</location>
        <topology evidence="1">Multi-pass membrane protein</topology>
    </subcellularLocation>
</comment>
<feature type="transmembrane region" description="Helical" evidence="6">
    <location>
        <begin position="777"/>
        <end position="797"/>
    </location>
</feature>
<gene>
    <name evidence="8" type="ORF">NC797_02280</name>
</gene>
<protein>
    <recommendedName>
        <fullName evidence="7">ABC3 transporter permease C-terminal domain-containing protein</fullName>
    </recommendedName>
</protein>
<evidence type="ECO:0000256" key="5">
    <source>
        <dbReference type="ARBA" id="ARBA00023136"/>
    </source>
</evidence>
<dbReference type="InterPro" id="IPR003838">
    <property type="entry name" value="ABC3_permease_C"/>
</dbReference>
<keyword evidence="4 6" id="KW-1133">Transmembrane helix</keyword>
<evidence type="ECO:0000256" key="2">
    <source>
        <dbReference type="ARBA" id="ARBA00022475"/>
    </source>
</evidence>
<dbReference type="EMBL" id="JAMQKB010000001">
    <property type="protein sequence ID" value="MDC3423333.1"/>
    <property type="molecule type" value="Genomic_DNA"/>
</dbReference>
<keyword evidence="5 6" id="KW-0472">Membrane</keyword>
<feature type="transmembrane region" description="Helical" evidence="6">
    <location>
        <begin position="14"/>
        <end position="34"/>
    </location>
</feature>
<feature type="transmembrane region" description="Helical" evidence="6">
    <location>
        <begin position="752"/>
        <end position="771"/>
    </location>
</feature>
<dbReference type="AlphaFoldDB" id="A0A9X3WRG1"/>
<feature type="domain" description="ABC3 transporter permease C-terminal" evidence="7">
    <location>
        <begin position="700"/>
        <end position="797"/>
    </location>
</feature>
<reference evidence="8" key="1">
    <citation type="submission" date="2022-06" db="EMBL/GenBank/DDBJ databases">
        <title>Aquibacillus sp. a new bacterium isolated from soil saline samples.</title>
        <authorList>
            <person name="Galisteo C."/>
            <person name="De La Haba R."/>
            <person name="Sanchez-Porro C."/>
            <person name="Ventosa A."/>
        </authorList>
    </citation>
    <scope>NUCLEOTIDE SEQUENCE</scope>
    <source>
        <strain evidence="8">3ASR75-11</strain>
    </source>
</reference>
<evidence type="ECO:0000313" key="9">
    <source>
        <dbReference type="Proteomes" id="UP001145050"/>
    </source>
</evidence>
<keyword evidence="9" id="KW-1185">Reference proteome</keyword>
<sequence length="802" mass="90162">MIRIAWNRILHRKIASITILIALICLYVFIPFGLQQSKETKSTVTETIEEFGRGSYDMLVRPPSSRTEVEQTLGVVEENYIGDSKGGISIEEWNEIKSNPTIEVAAPVASLGYFRGKQFSIELPILDNPTRFTYQFYTSDGQKKYPIKEQKSIMFFEQSRPGMVQYLTRVESEAQYSSPAMLIIIPASYYLLVAIDQESEQKLTGIDFSDLNKKQESAMLKTMLDNYGDPPVVKVLQRSDLTIPLSIKLRTETLDVELEEYLNKLDLKQDDWIMQGNSSVNIESVLKDLRSEPIVESNTTRVDLSKFQKPFNGTALKLTKDLKPTTAKRYSAEFNTSVYYTASRIEYKNLDTIPQVNLVENGDPPSYKKVEKKGESMLDSFDIPFFIEQVGTFSPLTDPQNKLAGSPLGIYGGMQAKTVDGEVLTPTTIPGSFIPAPASGVTTLEAAELIKGDKPIDAIRVKVAGIKKYDEAAQQKISKVATNLLKKGYEVDVVAGSSFKELTLDVEGIGKVVEPWTTLGVAQELTSTWNYVTLLTTGLFILFSVLWLIVRFNYEKNILHNENTLLYTIGWKKSTIHFRNCVEQYLLITVSFLVSLFLLYGLEATKPMYWITACLWGLSLLIVTYLLTRKAKGKNRSEAYKRFASILYYKRLIFPAMMILLLSSLLIGIQVSTLGHSFQKASVTFLGEFTNNQTLWLQLSILVVTFVLGVISVTESLNALFLERKSEFTMYRTIGWTRGAVIKHLIKEVSTWTLSAIIAGVVLGATILHFLNVSFGWIGIGMGTTFILLTITIYIIVLTRKL</sequence>